<proteinExistence type="predicted"/>
<dbReference type="PANTHER" id="PTHR43691:SF11">
    <property type="entry name" value="FI09636P-RELATED"/>
    <property type="match status" value="1"/>
</dbReference>
<evidence type="ECO:0000256" key="2">
    <source>
        <dbReference type="ARBA" id="ARBA00021980"/>
    </source>
</evidence>
<dbReference type="InterPro" id="IPR000845">
    <property type="entry name" value="Nucleoside_phosphorylase_d"/>
</dbReference>
<accession>A0A3N1UMV0</accession>
<dbReference type="Proteomes" id="UP000276223">
    <property type="component" value="Unassembled WGS sequence"/>
</dbReference>
<dbReference type="PANTHER" id="PTHR43691">
    <property type="entry name" value="URIDINE PHOSPHORYLASE"/>
    <property type="match status" value="1"/>
</dbReference>
<feature type="domain" description="Nucleoside phosphorylase" evidence="4">
    <location>
        <begin position="53"/>
        <end position="236"/>
    </location>
</feature>
<evidence type="ECO:0000256" key="1">
    <source>
        <dbReference type="ARBA" id="ARBA00011888"/>
    </source>
</evidence>
<comment type="catalytic activity">
    <reaction evidence="3">
        <text>uridine + phosphate = alpha-D-ribose 1-phosphate + uracil</text>
        <dbReference type="Rhea" id="RHEA:24388"/>
        <dbReference type="ChEBI" id="CHEBI:16704"/>
        <dbReference type="ChEBI" id="CHEBI:17568"/>
        <dbReference type="ChEBI" id="CHEBI:43474"/>
        <dbReference type="ChEBI" id="CHEBI:57720"/>
        <dbReference type="EC" id="2.4.2.3"/>
    </reaction>
</comment>
<dbReference type="SUPFAM" id="SSF53167">
    <property type="entry name" value="Purine and uridine phosphorylases"/>
    <property type="match status" value="1"/>
</dbReference>
<protein>
    <recommendedName>
        <fullName evidence="2">Uridine phosphorylase</fullName>
        <ecNumber evidence="1">2.4.2.3</ecNumber>
    </recommendedName>
</protein>
<dbReference type="GO" id="GO:0009116">
    <property type="term" value="P:nucleoside metabolic process"/>
    <property type="evidence" value="ECO:0007669"/>
    <property type="project" value="InterPro"/>
</dbReference>
<dbReference type="CDD" id="cd09007">
    <property type="entry name" value="NP-I_spr0068"/>
    <property type="match status" value="1"/>
</dbReference>
<reference evidence="5 6" key="1">
    <citation type="submission" date="2018-11" db="EMBL/GenBank/DDBJ databases">
        <title>Genomic Encyclopedia of Type Strains, Phase IV (KMG-IV): sequencing the most valuable type-strain genomes for metagenomic binning, comparative biology and taxonomic classification.</title>
        <authorList>
            <person name="Goeker M."/>
        </authorList>
    </citation>
    <scope>NUCLEOTIDE SEQUENCE [LARGE SCALE GENOMIC DNA]</scope>
    <source>
        <strain evidence="5 6">DSM 22027</strain>
    </source>
</reference>
<evidence type="ECO:0000259" key="4">
    <source>
        <dbReference type="Pfam" id="PF01048"/>
    </source>
</evidence>
<gene>
    <name evidence="5" type="ORF">EDC27_2619</name>
</gene>
<dbReference type="RefSeq" id="WP_170161811.1">
    <property type="nucleotide sequence ID" value="NZ_RJVA01000014.1"/>
</dbReference>
<evidence type="ECO:0000313" key="6">
    <source>
        <dbReference type="Proteomes" id="UP000276223"/>
    </source>
</evidence>
<dbReference type="AlphaFoldDB" id="A0A3N1UMV0"/>
<dbReference type="InterPro" id="IPR035994">
    <property type="entry name" value="Nucleoside_phosphorylase_sf"/>
</dbReference>
<dbReference type="GO" id="GO:0005829">
    <property type="term" value="C:cytosol"/>
    <property type="evidence" value="ECO:0007669"/>
    <property type="project" value="TreeGrafter"/>
</dbReference>
<dbReference type="Pfam" id="PF01048">
    <property type="entry name" value="PNP_UDP_1"/>
    <property type="match status" value="1"/>
</dbReference>
<organism evidence="5 6">
    <name type="scientific">Desulfosoma caldarium</name>
    <dbReference type="NCBI Taxonomy" id="610254"/>
    <lineage>
        <taxon>Bacteria</taxon>
        <taxon>Pseudomonadati</taxon>
        <taxon>Thermodesulfobacteriota</taxon>
        <taxon>Syntrophobacteria</taxon>
        <taxon>Syntrophobacterales</taxon>
        <taxon>Syntrophobacteraceae</taxon>
        <taxon>Desulfosoma</taxon>
    </lineage>
</organism>
<evidence type="ECO:0000256" key="3">
    <source>
        <dbReference type="ARBA" id="ARBA00048447"/>
    </source>
</evidence>
<sequence length="241" mass="26678">MVKPVSKALIEPARSRKDTPLPAHAFLVFTQQDMGLMRAQWPETQPRPRLFLSDVVVAEDHAAGVVLVGPMIGAPQAVMVLEKIIVLGVRRVVALGWCGSLQPHVSVGDVVLPTSAYSEEGTSSHYPLSTPATPSPALLQQLQTLLQKDKAFRVHKGSVWSTDAPYRETKEKVFLYQQKGALGVDMEMSALLTVAAFRGIDLAGVLVVSDDLSRLRWRHGFRDPRFQETRKRVPALLRHLF</sequence>
<dbReference type="EC" id="2.4.2.3" evidence="1"/>
<name>A0A3N1UMV0_9BACT</name>
<dbReference type="GO" id="GO:0004850">
    <property type="term" value="F:uridine phosphorylase activity"/>
    <property type="evidence" value="ECO:0007669"/>
    <property type="project" value="UniProtKB-EC"/>
</dbReference>
<dbReference type="EMBL" id="RJVA01000014">
    <property type="protein sequence ID" value="ROQ90729.1"/>
    <property type="molecule type" value="Genomic_DNA"/>
</dbReference>
<comment type="caution">
    <text evidence="5">The sequence shown here is derived from an EMBL/GenBank/DDBJ whole genome shotgun (WGS) entry which is preliminary data.</text>
</comment>
<evidence type="ECO:0000313" key="5">
    <source>
        <dbReference type="EMBL" id="ROQ90729.1"/>
    </source>
</evidence>
<keyword evidence="6" id="KW-1185">Reference proteome</keyword>
<dbReference type="Gene3D" id="3.40.50.1580">
    <property type="entry name" value="Nucleoside phosphorylase domain"/>
    <property type="match status" value="1"/>
</dbReference>